<feature type="domain" description="Protein kinase" evidence="3">
    <location>
        <begin position="301"/>
        <end position="586"/>
    </location>
</feature>
<dbReference type="InterPro" id="IPR011009">
    <property type="entry name" value="Kinase-like_dom_sf"/>
</dbReference>
<keyword evidence="1 2" id="KW-0732">Signal</keyword>
<proteinExistence type="predicted"/>
<dbReference type="InterPro" id="IPR010028">
    <property type="entry name" value="Acid_phosphatase_pln"/>
</dbReference>
<dbReference type="Gene3D" id="1.10.510.10">
    <property type="entry name" value="Transferase(Phosphotransferase) domain 1"/>
    <property type="match status" value="1"/>
</dbReference>
<protein>
    <submittedName>
        <fullName evidence="4">Acid phosphatase 1</fullName>
    </submittedName>
</protein>
<evidence type="ECO:0000256" key="1">
    <source>
        <dbReference type="ARBA" id="ARBA00022729"/>
    </source>
</evidence>
<comment type="caution">
    <text evidence="4">The sequence shown here is derived from an EMBL/GenBank/DDBJ whole genome shotgun (WGS) entry which is preliminary data.</text>
</comment>
<dbReference type="CDD" id="cd07535">
    <property type="entry name" value="HAD_VSP"/>
    <property type="match status" value="1"/>
</dbReference>
<evidence type="ECO:0000313" key="5">
    <source>
        <dbReference type="Proteomes" id="UP000653305"/>
    </source>
</evidence>
<dbReference type="PANTHER" id="PTHR48008">
    <property type="entry name" value="LEUCINE-RICH REPEAT RECEPTOR-LIKE PROTEIN KINASE IMK3-RELATED"/>
    <property type="match status" value="1"/>
</dbReference>
<reference evidence="4" key="1">
    <citation type="submission" date="2020-07" db="EMBL/GenBank/DDBJ databases">
        <title>Ethylene signaling mediates host invasion by parasitic plants.</title>
        <authorList>
            <person name="Yoshida S."/>
        </authorList>
    </citation>
    <scope>NUCLEOTIDE SEQUENCE</scope>
    <source>
        <strain evidence="4">Okayama</strain>
    </source>
</reference>
<dbReference type="InterPro" id="IPR052451">
    <property type="entry name" value="Ser/Thr_kinase-like"/>
</dbReference>
<dbReference type="EMBL" id="BMAC01000023">
    <property type="protein sequence ID" value="GFP80788.1"/>
    <property type="molecule type" value="Genomic_DNA"/>
</dbReference>
<dbReference type="Gene3D" id="3.30.200.20">
    <property type="entry name" value="Phosphorylase Kinase, domain 1"/>
    <property type="match status" value="1"/>
</dbReference>
<evidence type="ECO:0000256" key="2">
    <source>
        <dbReference type="SAM" id="SignalP"/>
    </source>
</evidence>
<feature type="signal peptide" evidence="2">
    <location>
        <begin position="1"/>
        <end position="19"/>
    </location>
</feature>
<gene>
    <name evidence="4" type="ORF">PHJA_000222100</name>
</gene>
<dbReference type="GO" id="GO:0003993">
    <property type="term" value="F:acid phosphatase activity"/>
    <property type="evidence" value="ECO:0007669"/>
    <property type="project" value="InterPro"/>
</dbReference>
<accession>A0A830B705</accession>
<dbReference type="SUPFAM" id="SSF56784">
    <property type="entry name" value="HAD-like"/>
    <property type="match status" value="1"/>
</dbReference>
<feature type="chain" id="PRO_5032656504" evidence="2">
    <location>
        <begin position="20"/>
        <end position="586"/>
    </location>
</feature>
<evidence type="ECO:0000259" key="3">
    <source>
        <dbReference type="PROSITE" id="PS50011"/>
    </source>
</evidence>
<dbReference type="NCBIfam" id="TIGR01675">
    <property type="entry name" value="plant-AP"/>
    <property type="match status" value="1"/>
</dbReference>
<dbReference type="Gene3D" id="3.40.50.1000">
    <property type="entry name" value="HAD superfamily/HAD-like"/>
    <property type="match status" value="1"/>
</dbReference>
<dbReference type="AlphaFoldDB" id="A0A830B705"/>
<dbReference type="Pfam" id="PF00069">
    <property type="entry name" value="Pkinase"/>
    <property type="match status" value="1"/>
</dbReference>
<dbReference type="Proteomes" id="UP000653305">
    <property type="component" value="Unassembled WGS sequence"/>
</dbReference>
<dbReference type="SUPFAM" id="SSF56112">
    <property type="entry name" value="Protein kinase-like (PK-like)"/>
    <property type="match status" value="1"/>
</dbReference>
<dbReference type="PROSITE" id="PS50011">
    <property type="entry name" value="PROTEIN_KINASE_DOM"/>
    <property type="match status" value="1"/>
</dbReference>
<dbReference type="InterPro" id="IPR036412">
    <property type="entry name" value="HAD-like_sf"/>
</dbReference>
<dbReference type="GO" id="GO:0005524">
    <property type="term" value="F:ATP binding"/>
    <property type="evidence" value="ECO:0007669"/>
    <property type="project" value="InterPro"/>
</dbReference>
<keyword evidence="5" id="KW-1185">Reference proteome</keyword>
<dbReference type="Pfam" id="PF03767">
    <property type="entry name" value="Acid_phosphat_B"/>
    <property type="match status" value="1"/>
</dbReference>
<dbReference type="InterPro" id="IPR005519">
    <property type="entry name" value="Acid_phosphat_B-like"/>
</dbReference>
<organism evidence="4 5">
    <name type="scientific">Phtheirospermum japonicum</name>
    <dbReference type="NCBI Taxonomy" id="374723"/>
    <lineage>
        <taxon>Eukaryota</taxon>
        <taxon>Viridiplantae</taxon>
        <taxon>Streptophyta</taxon>
        <taxon>Embryophyta</taxon>
        <taxon>Tracheophyta</taxon>
        <taxon>Spermatophyta</taxon>
        <taxon>Magnoliopsida</taxon>
        <taxon>eudicotyledons</taxon>
        <taxon>Gunneridae</taxon>
        <taxon>Pentapetalae</taxon>
        <taxon>asterids</taxon>
        <taxon>lamiids</taxon>
        <taxon>Lamiales</taxon>
        <taxon>Orobanchaceae</taxon>
        <taxon>Orobanchaceae incertae sedis</taxon>
        <taxon>Phtheirospermum</taxon>
    </lineage>
</organism>
<dbReference type="InterPro" id="IPR000719">
    <property type="entry name" value="Prot_kinase_dom"/>
</dbReference>
<dbReference type="InterPro" id="IPR023214">
    <property type="entry name" value="HAD_sf"/>
</dbReference>
<name>A0A830B705_9LAMI</name>
<dbReference type="PANTHER" id="PTHR48008:SF13">
    <property type="entry name" value="PROTEIN KINASE SUPERFAMILY PROTEIN"/>
    <property type="match status" value="1"/>
</dbReference>
<dbReference type="GO" id="GO:0004672">
    <property type="term" value="F:protein kinase activity"/>
    <property type="evidence" value="ECO:0007669"/>
    <property type="project" value="InterPro"/>
</dbReference>
<evidence type="ECO:0000313" key="4">
    <source>
        <dbReference type="EMBL" id="GFP80788.1"/>
    </source>
</evidence>
<dbReference type="OrthoDB" id="4062651at2759"/>
<sequence>MNFLKKNLIFLTILPLAFPQEIDQLVPSPLNNEINEPQLKELMLEQVQVQCTSWRVAVEANNLRAWKKIPEECGDYVRDYMTQKGYEIDLQRVCDEAKLYARSVNLSGDANFAWVFDLDETLLSNLPYYHEHGYGSEFFNSTKFDQWVDMGMAPAVKSSLKLYEEVLSLGFKVILLGGRSESRRNITIENLLQVGFRDWDKLILRSSEDRRKRAKMYKSEKRNELVDEGYQIVGNVGDQWSDILGSSMSKRSFKLPNPIKRKSENNSRDLESVQEGDEFVNSEDFLKFQDGDVLTLHEILDAPGEVIGKSSYGTLYKASLVNSNSVALLRFLRPSCALRIKEVLAIVEFFGSIKHPNLVPLKAFYAGPREEKLMVHPFYGFGNLAQFIKDGNADARKWHIINTIAVGTAKGVHHLHSSFGKPLIHGNLKSKNIFLDHNYNPYVSDFGLHLLLNPTAAQKMLEASASDGYKAPELIKMKDANEESDIYSLGVIFLELLTGKLPVDDNFSSRDRDIDLPGALRRDILDDRITGFYHPDILRGLSGDRRVITEDCILKFFQLAMACCSPSRLVRPDISRVLEKLEEIGK</sequence>